<comment type="caution">
    <text evidence="2">The sequence shown here is derived from an EMBL/GenBank/DDBJ whole genome shotgun (WGS) entry which is preliminary data.</text>
</comment>
<organism evidence="2 3">
    <name type="scientific">Chitinophaga pinensis</name>
    <dbReference type="NCBI Taxonomy" id="79329"/>
    <lineage>
        <taxon>Bacteria</taxon>
        <taxon>Pseudomonadati</taxon>
        <taxon>Bacteroidota</taxon>
        <taxon>Chitinophagia</taxon>
        <taxon>Chitinophagales</taxon>
        <taxon>Chitinophagaceae</taxon>
        <taxon>Chitinophaga</taxon>
    </lineage>
</organism>
<accession>A0A5C6LKQ9</accession>
<evidence type="ECO:0000313" key="3">
    <source>
        <dbReference type="Proteomes" id="UP000318815"/>
    </source>
</evidence>
<evidence type="ECO:0000313" key="2">
    <source>
        <dbReference type="EMBL" id="TWV94015.1"/>
    </source>
</evidence>
<dbReference type="EMBL" id="VOHS01000049">
    <property type="protein sequence ID" value="TWV94015.1"/>
    <property type="molecule type" value="Genomic_DNA"/>
</dbReference>
<dbReference type="OrthoDB" id="1933280at2"/>
<keyword evidence="3" id="KW-1185">Reference proteome</keyword>
<reference evidence="2 3" key="1">
    <citation type="submission" date="2019-08" db="EMBL/GenBank/DDBJ databases">
        <title>Whole genome sequencing of chitin degrading bacteria Chitinophaga pinensis YS16.</title>
        <authorList>
            <person name="Singh R.P."/>
            <person name="Manchanda G."/>
            <person name="Maurya I.K."/>
            <person name="Joshi N.K."/>
            <person name="Srivastava A.K."/>
        </authorList>
    </citation>
    <scope>NUCLEOTIDE SEQUENCE [LARGE SCALE GENOMIC DNA]</scope>
    <source>
        <strain evidence="2 3">YS-16</strain>
    </source>
</reference>
<gene>
    <name evidence="2" type="ORF">FEF09_26120</name>
</gene>
<protein>
    <submittedName>
        <fullName evidence="2">Crp/Fnr family transcriptional regulator</fullName>
    </submittedName>
</protein>
<dbReference type="Proteomes" id="UP000318815">
    <property type="component" value="Unassembled WGS sequence"/>
</dbReference>
<name>A0A5C6LKQ9_9BACT</name>
<dbReference type="SUPFAM" id="SSF51206">
    <property type="entry name" value="cAMP-binding domain-like"/>
    <property type="match status" value="1"/>
</dbReference>
<dbReference type="InterPro" id="IPR014710">
    <property type="entry name" value="RmlC-like_jellyroll"/>
</dbReference>
<dbReference type="InterPro" id="IPR000595">
    <property type="entry name" value="cNMP-bd_dom"/>
</dbReference>
<dbReference type="RefSeq" id="WP_146307837.1">
    <property type="nucleotide sequence ID" value="NZ_VOHS01000049.1"/>
</dbReference>
<dbReference type="AlphaFoldDB" id="A0A5C6LKQ9"/>
<dbReference type="Gene3D" id="2.60.120.10">
    <property type="entry name" value="Jelly Rolls"/>
    <property type="match status" value="1"/>
</dbReference>
<feature type="domain" description="Cyclic nucleotide-binding" evidence="1">
    <location>
        <begin position="36"/>
        <end position="116"/>
    </location>
</feature>
<dbReference type="Pfam" id="PF00027">
    <property type="entry name" value="cNMP_binding"/>
    <property type="match status" value="1"/>
</dbReference>
<sequence length="198" mass="23330">MKNISATETLKAYFLKRIETAEEDAAATFAGYFEEVRVKKGQYIVQPGFTARYKIFVLEGALRAFVLDKEGNDHTISLAIEQWWITDVNSFVYQQPATMHVVAMEESRLLLISYEKETELKRLHPIYETFFRMQYERSLAFLQRRIIMNLTLSAEERYLHYQQEYPSIATRVPLYALASYLGMTRQFLSRIRNKQAKK</sequence>
<proteinExistence type="predicted"/>
<evidence type="ECO:0000259" key="1">
    <source>
        <dbReference type="Pfam" id="PF00027"/>
    </source>
</evidence>
<dbReference type="InterPro" id="IPR018490">
    <property type="entry name" value="cNMP-bd_dom_sf"/>
</dbReference>